<dbReference type="Proteomes" id="UP000034448">
    <property type="component" value="Unassembled WGS sequence"/>
</dbReference>
<evidence type="ECO:0000256" key="1">
    <source>
        <dbReference type="ARBA" id="ARBA00011947"/>
    </source>
</evidence>
<dbReference type="PANTHER" id="PTHR11548:SF1">
    <property type="entry name" value="THYMIDYLATE SYNTHASE 1"/>
    <property type="match status" value="1"/>
</dbReference>
<gene>
    <name evidence="5" type="ORF">US28_C0037G0005</name>
</gene>
<dbReference type="PRINTS" id="PR00108">
    <property type="entry name" value="THYMDSNTHASE"/>
</dbReference>
<dbReference type="EC" id="2.1.1.45" evidence="1"/>
<name>A0A0G0HQE3_9BACT</name>
<dbReference type="Pfam" id="PF00303">
    <property type="entry name" value="Thymidylat_synt"/>
    <property type="match status" value="1"/>
</dbReference>
<evidence type="ECO:0000256" key="2">
    <source>
        <dbReference type="ARBA" id="ARBA00022603"/>
    </source>
</evidence>
<comment type="caution">
    <text evidence="5">The sequence shown here is derived from an EMBL/GenBank/DDBJ whole genome shotgun (WGS) entry which is preliminary data.</text>
</comment>
<dbReference type="InterPro" id="IPR023451">
    <property type="entry name" value="Thymidate_synth/dCMP_Mease_dom"/>
</dbReference>
<dbReference type="GO" id="GO:0032259">
    <property type="term" value="P:methylation"/>
    <property type="evidence" value="ECO:0007669"/>
    <property type="project" value="UniProtKB-KW"/>
</dbReference>
<dbReference type="GO" id="GO:0006231">
    <property type="term" value="P:dTMP biosynthetic process"/>
    <property type="evidence" value="ECO:0007669"/>
    <property type="project" value="InterPro"/>
</dbReference>
<evidence type="ECO:0000256" key="3">
    <source>
        <dbReference type="ARBA" id="ARBA00022679"/>
    </source>
</evidence>
<dbReference type="GO" id="GO:0005829">
    <property type="term" value="C:cytosol"/>
    <property type="evidence" value="ECO:0007669"/>
    <property type="project" value="TreeGrafter"/>
</dbReference>
<dbReference type="InterPro" id="IPR036926">
    <property type="entry name" value="Thymidate_synth/dCMP_Mease_sf"/>
</dbReference>
<protein>
    <recommendedName>
        <fullName evidence="1">thymidylate synthase</fullName>
        <ecNumber evidence="1">2.1.1.45</ecNumber>
    </recommendedName>
</protein>
<accession>A0A0G0HQE3</accession>
<reference evidence="5 6" key="1">
    <citation type="journal article" date="2015" name="Nature">
        <title>rRNA introns, odd ribosomes, and small enigmatic genomes across a large radiation of phyla.</title>
        <authorList>
            <person name="Brown C.T."/>
            <person name="Hug L.A."/>
            <person name="Thomas B.C."/>
            <person name="Sharon I."/>
            <person name="Castelle C.J."/>
            <person name="Singh A."/>
            <person name="Wilkins M.J."/>
            <person name="Williams K.H."/>
            <person name="Banfield J.F."/>
        </authorList>
    </citation>
    <scope>NUCLEOTIDE SEQUENCE [LARGE SCALE GENOMIC DNA]</scope>
</reference>
<dbReference type="InterPro" id="IPR000398">
    <property type="entry name" value="Thymidylate_synthase"/>
</dbReference>
<keyword evidence="2" id="KW-0489">Methyltransferase</keyword>
<dbReference type="Gene3D" id="3.30.572.10">
    <property type="entry name" value="Thymidylate synthase/dCMP hydroxymethylase domain"/>
    <property type="match status" value="1"/>
</dbReference>
<evidence type="ECO:0000313" key="6">
    <source>
        <dbReference type="Proteomes" id="UP000034448"/>
    </source>
</evidence>
<evidence type="ECO:0000259" key="4">
    <source>
        <dbReference type="Pfam" id="PF00303"/>
    </source>
</evidence>
<feature type="domain" description="Thymidylate synthase/dCMP hydroxymethylase" evidence="4">
    <location>
        <begin position="7"/>
        <end position="253"/>
    </location>
</feature>
<dbReference type="GO" id="GO:0004799">
    <property type="term" value="F:thymidylate synthase activity"/>
    <property type="evidence" value="ECO:0007669"/>
    <property type="project" value="UniProtKB-EC"/>
</dbReference>
<proteinExistence type="predicted"/>
<keyword evidence="3" id="KW-0808">Transferase</keyword>
<dbReference type="CDD" id="cd00351">
    <property type="entry name" value="TS_Pyrimidine_HMase"/>
    <property type="match status" value="1"/>
</dbReference>
<dbReference type="AlphaFoldDB" id="A0A0G0HQE3"/>
<dbReference type="EMBL" id="LBSJ01000037">
    <property type="protein sequence ID" value="KKQ14264.1"/>
    <property type="molecule type" value="Genomic_DNA"/>
</dbReference>
<organism evidence="5 6">
    <name type="scientific">Candidatus Daviesbacteria bacterium GW2011_GWA1_36_8</name>
    <dbReference type="NCBI Taxonomy" id="1618417"/>
    <lineage>
        <taxon>Bacteria</taxon>
        <taxon>Candidatus Daviesiibacteriota</taxon>
    </lineage>
</organism>
<dbReference type="SUPFAM" id="SSF55831">
    <property type="entry name" value="Thymidylate synthase/dCMP hydroxymethylase"/>
    <property type="match status" value="1"/>
</dbReference>
<dbReference type="PANTHER" id="PTHR11548">
    <property type="entry name" value="THYMIDYLATE SYNTHASE 1"/>
    <property type="match status" value="1"/>
</dbReference>
<dbReference type="InterPro" id="IPR045097">
    <property type="entry name" value="Thymidate_synth/dCMP_Mease"/>
</dbReference>
<sequence length="278" mass="31890">MTQFDLQYQKILKDIMNSGYEEINERTNHKVKILPGKTIEIEPEDGFPILTLRKIPVKIFVAEQIWFLMGSRRPSEFLDQFTKIWDDFTNVDGVVSTAYGYRWRHHFGRDQIALLIKMLEKEPSSRHGVVMMWDPANDGLSATFKKANIPCPYTFTVNIIRGKLHLHLIVRSNDMILGCPHDAAGFGLLQRILAARLGVKVGKYTHSISNAHIYGVHYEAAKEIIKRKNTHKKINLEAEVNWFERAEKGDVSLVSEIVDQINSQYKAMEAIKGLQIVL</sequence>
<evidence type="ECO:0000313" key="5">
    <source>
        <dbReference type="EMBL" id="KKQ14264.1"/>
    </source>
</evidence>